<name>A0A0U5CRG2_ASPCI</name>
<dbReference type="InterPro" id="IPR053137">
    <property type="entry name" value="NLR-like"/>
</dbReference>
<organism evidence="1 2">
    <name type="scientific">Aspergillus calidoustus</name>
    <dbReference type="NCBI Taxonomy" id="454130"/>
    <lineage>
        <taxon>Eukaryota</taxon>
        <taxon>Fungi</taxon>
        <taxon>Dikarya</taxon>
        <taxon>Ascomycota</taxon>
        <taxon>Pezizomycotina</taxon>
        <taxon>Eurotiomycetes</taxon>
        <taxon>Eurotiomycetidae</taxon>
        <taxon>Eurotiales</taxon>
        <taxon>Aspergillaceae</taxon>
        <taxon>Aspergillus</taxon>
        <taxon>Aspergillus subgen. Nidulantes</taxon>
    </lineage>
</organism>
<evidence type="ECO:0008006" key="3">
    <source>
        <dbReference type="Google" id="ProtNLM"/>
    </source>
</evidence>
<dbReference type="Proteomes" id="UP000054771">
    <property type="component" value="Unassembled WGS sequence"/>
</dbReference>
<proteinExistence type="predicted"/>
<keyword evidence="2" id="KW-1185">Reference proteome</keyword>
<dbReference type="Pfam" id="PF13424">
    <property type="entry name" value="TPR_12"/>
    <property type="match status" value="1"/>
</dbReference>
<sequence>MSVQGISTDDSLSLTDCLPLKGSGHILSKTRNRKVAVYLASFNVVHISEPDTEGTVQILKRSLIEKGLLDDTNTAMTLLKQVAFLPLAIIQAAAYINKNLIELSDYIELLQIDNKTLVCMADVAWIYAGQGRWSEAEELGLQVLEIREQILGPEHPETLAAMASLATTRYELGKWKDSQAMREQVLEIQKRERGPAHPVTVNSMSDLARSYSKLD</sequence>
<dbReference type="AlphaFoldDB" id="A0A0U5CRG2"/>
<dbReference type="OrthoDB" id="5986190at2759"/>
<dbReference type="PANTHER" id="PTHR46082:SF11">
    <property type="entry name" value="AAA+ ATPASE DOMAIN-CONTAINING PROTEIN-RELATED"/>
    <property type="match status" value="1"/>
</dbReference>
<dbReference type="Gene3D" id="1.25.40.10">
    <property type="entry name" value="Tetratricopeptide repeat domain"/>
    <property type="match status" value="1"/>
</dbReference>
<dbReference type="PANTHER" id="PTHR46082">
    <property type="entry name" value="ATP/GTP-BINDING PROTEIN-RELATED"/>
    <property type="match status" value="1"/>
</dbReference>
<protein>
    <recommendedName>
        <fullName evidence="3">Kinesin light chain</fullName>
    </recommendedName>
</protein>
<dbReference type="SUPFAM" id="SSF48452">
    <property type="entry name" value="TPR-like"/>
    <property type="match status" value="1"/>
</dbReference>
<dbReference type="STRING" id="454130.A0A0U5CRG2"/>
<gene>
    <name evidence="1" type="ORF">ASPCAL09206</name>
</gene>
<evidence type="ECO:0000313" key="1">
    <source>
        <dbReference type="EMBL" id="CEN62573.1"/>
    </source>
</evidence>
<reference evidence="2" key="1">
    <citation type="journal article" date="2016" name="Genome Announc.">
        <title>Draft genome sequences of fungus Aspergillus calidoustus.</title>
        <authorList>
            <person name="Horn F."/>
            <person name="Linde J."/>
            <person name="Mattern D.J."/>
            <person name="Walther G."/>
            <person name="Guthke R."/>
            <person name="Scherlach K."/>
            <person name="Martin K."/>
            <person name="Brakhage A.A."/>
            <person name="Petzke L."/>
            <person name="Valiante V."/>
        </authorList>
    </citation>
    <scope>NUCLEOTIDE SEQUENCE [LARGE SCALE GENOMIC DNA]</scope>
    <source>
        <strain evidence="2">SF006504</strain>
    </source>
</reference>
<dbReference type="InterPro" id="IPR011990">
    <property type="entry name" value="TPR-like_helical_dom_sf"/>
</dbReference>
<evidence type="ECO:0000313" key="2">
    <source>
        <dbReference type="Proteomes" id="UP000054771"/>
    </source>
</evidence>
<dbReference type="EMBL" id="CDMC01000007">
    <property type="protein sequence ID" value="CEN62573.1"/>
    <property type="molecule type" value="Genomic_DNA"/>
</dbReference>
<accession>A0A0U5CRG2</accession>